<dbReference type="SUPFAM" id="SSF52047">
    <property type="entry name" value="RNI-like"/>
    <property type="match status" value="1"/>
</dbReference>
<protein>
    <recommendedName>
        <fullName evidence="2">F-box domain-containing protein</fullName>
    </recommendedName>
</protein>
<reference evidence="3 4" key="1">
    <citation type="submission" date="2017-09" db="EMBL/GenBank/DDBJ databases">
        <authorList>
            <consortium name="International Durum Wheat Genome Sequencing Consortium (IDWGSC)"/>
            <person name="Milanesi L."/>
        </authorList>
    </citation>
    <scope>NUCLEOTIDE SEQUENCE [LARGE SCALE GENOMIC DNA]</scope>
    <source>
        <strain evidence="4">cv. Svevo</strain>
    </source>
</reference>
<dbReference type="PANTHER" id="PTHR34145">
    <property type="entry name" value="OS02G0105600 PROTEIN"/>
    <property type="match status" value="1"/>
</dbReference>
<name>A0A9R1BVB3_TRITD</name>
<sequence>MAGAGEDEAAPPPHPPSLDRQQPMEEAAAAAKRRRSEHYHGVADGPSFRMEDLPAEVQPVIISLLPLKEAVRTSIVSRSWRMLWRFHCDLCFNERGDVDSNTDDNSADQVNGTGTNDQSTNQCGTKITRAKFIETVNSVIQQHSGVGINKFSIKCGLLIEDSEHLDRWIEFAASSKAKTMDFDLKIFDYPVEEVPHFPLEALDAQGSSLVQSLSLASVSIKPSSGICRFTILRRLVLKSVQIFGDFPGLLANCSRLEDLEIIRCSGVDDFIVPNRLDKLQNLLIAGTDVQMVVIHAADLAHFEYEGRLIPIVLHGCSKLEKATIAFDTTNPYALAHAFNIITSISPVKILIVRAIISTYAQSLELPLRPQGMFMHLRHMTCQIVVYCRELNEDNGLLQLAHWLDAAPRLETLHLHMHYLSPGAFFSAEVAGAEGPCMCRHDHLKTVFMGGFQCYKSQIELACSILGNAFVLEQLTIEPRLTEAIWGDKSYQWNIGLERILPRVCEWAQRTSKRFGKVITVLDAPLHSWHRDESAVCLGECQPSPVPSSSKFC</sequence>
<dbReference type="Pfam" id="PF23622">
    <property type="entry name" value="LRR_At1g61320_AtMIF1"/>
    <property type="match status" value="1"/>
</dbReference>
<organism evidence="3 4">
    <name type="scientific">Triticum turgidum subsp. durum</name>
    <name type="common">Durum wheat</name>
    <name type="synonym">Triticum durum</name>
    <dbReference type="NCBI Taxonomy" id="4567"/>
    <lineage>
        <taxon>Eukaryota</taxon>
        <taxon>Viridiplantae</taxon>
        <taxon>Streptophyta</taxon>
        <taxon>Embryophyta</taxon>
        <taxon>Tracheophyta</taxon>
        <taxon>Spermatophyta</taxon>
        <taxon>Magnoliopsida</taxon>
        <taxon>Liliopsida</taxon>
        <taxon>Poales</taxon>
        <taxon>Poaceae</taxon>
        <taxon>BOP clade</taxon>
        <taxon>Pooideae</taxon>
        <taxon>Triticodae</taxon>
        <taxon>Triticeae</taxon>
        <taxon>Triticinae</taxon>
        <taxon>Triticum</taxon>
    </lineage>
</organism>
<dbReference type="InterPro" id="IPR001810">
    <property type="entry name" value="F-box_dom"/>
</dbReference>
<feature type="region of interest" description="Disordered" evidence="1">
    <location>
        <begin position="1"/>
        <end position="48"/>
    </location>
</feature>
<dbReference type="InterPro" id="IPR032675">
    <property type="entry name" value="LRR_dom_sf"/>
</dbReference>
<accession>A0A9R1BVB3</accession>
<evidence type="ECO:0000313" key="4">
    <source>
        <dbReference type="Proteomes" id="UP000324705"/>
    </source>
</evidence>
<feature type="region of interest" description="Disordered" evidence="1">
    <location>
        <begin position="97"/>
        <end position="121"/>
    </location>
</feature>
<dbReference type="AlphaFoldDB" id="A0A9R1BVB3"/>
<dbReference type="EMBL" id="LT934123">
    <property type="protein sequence ID" value="VAI81268.1"/>
    <property type="molecule type" value="Genomic_DNA"/>
</dbReference>
<dbReference type="InterPro" id="IPR055357">
    <property type="entry name" value="LRR_At1g61320_AtMIF1"/>
</dbReference>
<proteinExistence type="predicted"/>
<feature type="compositionally biased region" description="Polar residues" evidence="1">
    <location>
        <begin position="107"/>
        <end position="121"/>
    </location>
</feature>
<evidence type="ECO:0000313" key="3">
    <source>
        <dbReference type="EMBL" id="VAI81268.1"/>
    </source>
</evidence>
<dbReference type="Pfam" id="PF00646">
    <property type="entry name" value="F-box"/>
    <property type="match status" value="1"/>
</dbReference>
<keyword evidence="4" id="KW-1185">Reference proteome</keyword>
<dbReference type="SUPFAM" id="SSF81383">
    <property type="entry name" value="F-box domain"/>
    <property type="match status" value="1"/>
</dbReference>
<feature type="domain" description="F-box" evidence="2">
    <location>
        <begin position="47"/>
        <end position="95"/>
    </location>
</feature>
<gene>
    <name evidence="3" type="ORF">TRITD_7Av1G270250</name>
</gene>
<dbReference type="Gene3D" id="3.80.10.10">
    <property type="entry name" value="Ribonuclease Inhibitor"/>
    <property type="match status" value="1"/>
</dbReference>
<evidence type="ECO:0000259" key="2">
    <source>
        <dbReference type="PROSITE" id="PS50181"/>
    </source>
</evidence>
<evidence type="ECO:0000256" key="1">
    <source>
        <dbReference type="SAM" id="MobiDB-lite"/>
    </source>
</evidence>
<dbReference type="PANTHER" id="PTHR34145:SF46">
    <property type="entry name" value="OS06G0716467 PROTEIN"/>
    <property type="match status" value="1"/>
</dbReference>
<dbReference type="InterPro" id="IPR053772">
    <property type="entry name" value="At1g61320/At1g61330-like"/>
</dbReference>
<dbReference type="Gramene" id="TRITD7Av1G270250.1">
    <property type="protein sequence ID" value="TRITD7Av1G270250.1"/>
    <property type="gene ID" value="TRITD7Av1G270250"/>
</dbReference>
<dbReference type="Proteomes" id="UP000324705">
    <property type="component" value="Chromosome 7A"/>
</dbReference>
<dbReference type="InterPro" id="IPR036047">
    <property type="entry name" value="F-box-like_dom_sf"/>
</dbReference>
<dbReference type="SMART" id="SM00256">
    <property type="entry name" value="FBOX"/>
    <property type="match status" value="1"/>
</dbReference>
<dbReference type="PROSITE" id="PS50181">
    <property type="entry name" value="FBOX"/>
    <property type="match status" value="1"/>
</dbReference>